<organism evidence="2 3">
    <name type="scientific">Paralvinella palmiformis</name>
    <dbReference type="NCBI Taxonomy" id="53620"/>
    <lineage>
        <taxon>Eukaryota</taxon>
        <taxon>Metazoa</taxon>
        <taxon>Spiralia</taxon>
        <taxon>Lophotrochozoa</taxon>
        <taxon>Annelida</taxon>
        <taxon>Polychaeta</taxon>
        <taxon>Sedentaria</taxon>
        <taxon>Canalipalpata</taxon>
        <taxon>Terebellida</taxon>
        <taxon>Terebelliformia</taxon>
        <taxon>Alvinellidae</taxon>
        <taxon>Paralvinella</taxon>
    </lineage>
</organism>
<evidence type="ECO:0000313" key="3">
    <source>
        <dbReference type="Proteomes" id="UP001208570"/>
    </source>
</evidence>
<reference evidence="2" key="1">
    <citation type="journal article" date="2023" name="Mol. Biol. Evol.">
        <title>Third-Generation Sequencing Reveals the Adaptive Role of the Epigenome in Three Deep-Sea Polychaetes.</title>
        <authorList>
            <person name="Perez M."/>
            <person name="Aroh O."/>
            <person name="Sun Y."/>
            <person name="Lan Y."/>
            <person name="Juniper S.K."/>
            <person name="Young C.R."/>
            <person name="Angers B."/>
            <person name="Qian P.Y."/>
        </authorList>
    </citation>
    <scope>NUCLEOTIDE SEQUENCE</scope>
    <source>
        <strain evidence="2">P08H-3</strain>
    </source>
</reference>
<feature type="compositionally biased region" description="Low complexity" evidence="1">
    <location>
        <begin position="22"/>
        <end position="44"/>
    </location>
</feature>
<sequence>MYIKACCVEALGEHTDEEGGATTATTMTTTPTTTTTNNNNNNNNGAPERHTAGAKIASTWAHCGGKDRGTRTTVSGWCSKQRAELILFRERVVRAWGTPSVRARDDVDEPTFSDHRHNEHGSYDIRRRRTWPDLPLPPPAAVVATECRFL</sequence>
<feature type="region of interest" description="Disordered" evidence="1">
    <location>
        <begin position="17"/>
        <end position="49"/>
    </location>
</feature>
<gene>
    <name evidence="2" type="ORF">LSH36_198g05021</name>
</gene>
<dbReference type="Proteomes" id="UP001208570">
    <property type="component" value="Unassembled WGS sequence"/>
</dbReference>
<evidence type="ECO:0000313" key="2">
    <source>
        <dbReference type="EMBL" id="KAK2157119.1"/>
    </source>
</evidence>
<protein>
    <submittedName>
        <fullName evidence="2">Uncharacterized protein</fullName>
    </submittedName>
</protein>
<accession>A0AAD9N7N1</accession>
<dbReference type="EMBL" id="JAODUP010000198">
    <property type="protein sequence ID" value="KAK2157119.1"/>
    <property type="molecule type" value="Genomic_DNA"/>
</dbReference>
<keyword evidence="3" id="KW-1185">Reference proteome</keyword>
<proteinExistence type="predicted"/>
<dbReference type="AlphaFoldDB" id="A0AAD9N7N1"/>
<comment type="caution">
    <text evidence="2">The sequence shown here is derived from an EMBL/GenBank/DDBJ whole genome shotgun (WGS) entry which is preliminary data.</text>
</comment>
<evidence type="ECO:0000256" key="1">
    <source>
        <dbReference type="SAM" id="MobiDB-lite"/>
    </source>
</evidence>
<name>A0AAD9N7N1_9ANNE</name>